<dbReference type="EMBL" id="LLXI01003826">
    <property type="protein sequence ID" value="PKY59886.1"/>
    <property type="molecule type" value="Genomic_DNA"/>
</dbReference>
<proteinExistence type="predicted"/>
<evidence type="ECO:0008006" key="5">
    <source>
        <dbReference type="Google" id="ProtNLM"/>
    </source>
</evidence>
<reference evidence="3 4" key="1">
    <citation type="submission" date="2015-10" db="EMBL/GenBank/DDBJ databases">
        <title>Genome analyses suggest a sexual origin of heterokaryosis in a supposedly ancient asexual fungus.</title>
        <authorList>
            <person name="Ropars J."/>
            <person name="Sedzielewska K."/>
            <person name="Noel J."/>
            <person name="Charron P."/>
            <person name="Farinelli L."/>
            <person name="Marton T."/>
            <person name="Kruger M."/>
            <person name="Pelin A."/>
            <person name="Brachmann A."/>
            <person name="Corradi N."/>
        </authorList>
    </citation>
    <scope>NUCLEOTIDE SEQUENCE [LARGE SCALE GENOMIC DNA]</scope>
    <source>
        <strain evidence="3 4">A4</strain>
    </source>
</reference>
<comment type="caution">
    <text evidence="3">The sequence shown here is derived from an EMBL/GenBank/DDBJ whole genome shotgun (WGS) entry which is preliminary data.</text>
</comment>
<keyword evidence="2" id="KW-1133">Transmembrane helix</keyword>
<evidence type="ECO:0000313" key="3">
    <source>
        <dbReference type="EMBL" id="PKY59886.1"/>
    </source>
</evidence>
<keyword evidence="2" id="KW-0812">Transmembrane</keyword>
<dbReference type="Proteomes" id="UP000234323">
    <property type="component" value="Unassembled WGS sequence"/>
</dbReference>
<dbReference type="Pfam" id="PF14022">
    <property type="entry name" value="DUF4238"/>
    <property type="match status" value="1"/>
</dbReference>
<evidence type="ECO:0000313" key="4">
    <source>
        <dbReference type="Proteomes" id="UP000234323"/>
    </source>
</evidence>
<evidence type="ECO:0000256" key="1">
    <source>
        <dbReference type="SAM" id="Coils"/>
    </source>
</evidence>
<organism evidence="3 4">
    <name type="scientific">Rhizophagus irregularis</name>
    <dbReference type="NCBI Taxonomy" id="588596"/>
    <lineage>
        <taxon>Eukaryota</taxon>
        <taxon>Fungi</taxon>
        <taxon>Fungi incertae sedis</taxon>
        <taxon>Mucoromycota</taxon>
        <taxon>Glomeromycotina</taxon>
        <taxon>Glomeromycetes</taxon>
        <taxon>Glomerales</taxon>
        <taxon>Glomeraceae</taxon>
        <taxon>Rhizophagus</taxon>
    </lineage>
</organism>
<dbReference type="VEuPathDB" id="FungiDB:RhiirFUN_026429"/>
<keyword evidence="4" id="KW-1185">Reference proteome</keyword>
<sequence>MQDQYYHYIPRFLLRNFAISNYERIFVNNDNLFKKKRYRQNFKDKNKGTALLQTYDRNKSQFGVSLIAKTYGIENMYKDFKQEDVMRVEEKLAELERQIAKVIHNIVKISQKESQQNLAVYETIHAEVQIKKENYVDRMMDRFLVIWQAGENDEFIITKNGFGTFEGINEPLLQFNFKYAFHYFYVISLKLVLVLCSVFLREELGHPFRDQTIFENVPRPPVPKCVRLSNEDYHSTDGNVTLIEGLLNARGFKIEEADKFTFPFVRVTSATVHLDFKARLLEFEKEFVRCIKQNSR</sequence>
<feature type="coiled-coil region" evidence="1">
    <location>
        <begin position="78"/>
        <end position="112"/>
    </location>
</feature>
<accession>A0A2I1HLX7</accession>
<keyword evidence="2" id="KW-0472">Membrane</keyword>
<dbReference type="AlphaFoldDB" id="A0A2I1HLX7"/>
<evidence type="ECO:0000256" key="2">
    <source>
        <dbReference type="SAM" id="Phobius"/>
    </source>
</evidence>
<gene>
    <name evidence="3" type="ORF">RhiirA4_483009</name>
</gene>
<name>A0A2I1HLX7_9GLOM</name>
<protein>
    <recommendedName>
        <fullName evidence="5">DUF4238 domain-containing protein</fullName>
    </recommendedName>
</protein>
<dbReference type="InterPro" id="IPR025332">
    <property type="entry name" value="DUF4238"/>
</dbReference>
<keyword evidence="1" id="KW-0175">Coiled coil</keyword>
<dbReference type="VEuPathDB" id="FungiDB:RhiirA1_406676"/>
<dbReference type="VEuPathDB" id="FungiDB:FUN_019375"/>
<feature type="transmembrane region" description="Helical" evidence="2">
    <location>
        <begin position="180"/>
        <end position="200"/>
    </location>
</feature>